<evidence type="ECO:0000256" key="8">
    <source>
        <dbReference type="ARBA" id="ARBA00023136"/>
    </source>
</evidence>
<keyword evidence="6 11" id="KW-0067">ATP-binding</keyword>
<evidence type="ECO:0000256" key="6">
    <source>
        <dbReference type="ARBA" id="ARBA00022840"/>
    </source>
</evidence>
<feature type="transmembrane region" description="Helical" evidence="9">
    <location>
        <begin position="466"/>
        <end position="495"/>
    </location>
</feature>
<proteinExistence type="inferred from homology"/>
<comment type="subcellular location">
    <subcellularLocation>
        <location evidence="1">Membrane</location>
        <topology evidence="1">Multi-pass membrane protein</topology>
    </subcellularLocation>
</comment>
<dbReference type="InterPro" id="IPR003439">
    <property type="entry name" value="ABC_transporter-like_ATP-bd"/>
</dbReference>
<dbReference type="InterPro" id="IPR013525">
    <property type="entry name" value="ABC2_TM"/>
</dbReference>
<organism evidence="11 12">
    <name type="scientific">Lentithecium fluviatile CBS 122367</name>
    <dbReference type="NCBI Taxonomy" id="1168545"/>
    <lineage>
        <taxon>Eukaryota</taxon>
        <taxon>Fungi</taxon>
        <taxon>Dikarya</taxon>
        <taxon>Ascomycota</taxon>
        <taxon>Pezizomycotina</taxon>
        <taxon>Dothideomycetes</taxon>
        <taxon>Pleosporomycetidae</taxon>
        <taxon>Pleosporales</taxon>
        <taxon>Massarineae</taxon>
        <taxon>Lentitheciaceae</taxon>
        <taxon>Lentithecium</taxon>
    </lineage>
</organism>
<dbReference type="Proteomes" id="UP000799291">
    <property type="component" value="Unassembled WGS sequence"/>
</dbReference>
<feature type="transmembrane region" description="Helical" evidence="9">
    <location>
        <begin position="535"/>
        <end position="554"/>
    </location>
</feature>
<dbReference type="GO" id="GO:0016887">
    <property type="term" value="F:ATP hydrolysis activity"/>
    <property type="evidence" value="ECO:0007669"/>
    <property type="project" value="InterPro"/>
</dbReference>
<dbReference type="SMART" id="SM00382">
    <property type="entry name" value="AAA"/>
    <property type="match status" value="1"/>
</dbReference>
<feature type="transmembrane region" description="Helical" evidence="9">
    <location>
        <begin position="392"/>
        <end position="413"/>
    </location>
</feature>
<keyword evidence="4 9" id="KW-0812">Transmembrane</keyword>
<feature type="transmembrane region" description="Helical" evidence="9">
    <location>
        <begin position="632"/>
        <end position="651"/>
    </location>
</feature>
<dbReference type="FunFam" id="3.40.50.300:FF:001305">
    <property type="entry name" value="ABCG transporter ABC superfamily"/>
    <property type="match status" value="1"/>
</dbReference>
<dbReference type="PANTHER" id="PTHR48042">
    <property type="entry name" value="ABC TRANSPORTER G FAMILY MEMBER 11"/>
    <property type="match status" value="1"/>
</dbReference>
<evidence type="ECO:0000313" key="12">
    <source>
        <dbReference type="Proteomes" id="UP000799291"/>
    </source>
</evidence>
<keyword evidence="5" id="KW-0547">Nucleotide-binding</keyword>
<keyword evidence="7 9" id="KW-1133">Transmembrane helix</keyword>
<evidence type="ECO:0000313" key="11">
    <source>
        <dbReference type="EMBL" id="KAF2683698.1"/>
    </source>
</evidence>
<dbReference type="GO" id="GO:0016020">
    <property type="term" value="C:membrane"/>
    <property type="evidence" value="ECO:0007669"/>
    <property type="project" value="UniProtKB-SubCell"/>
</dbReference>
<evidence type="ECO:0000256" key="4">
    <source>
        <dbReference type="ARBA" id="ARBA00022692"/>
    </source>
</evidence>
<dbReference type="Pfam" id="PF00005">
    <property type="entry name" value="ABC_tran"/>
    <property type="match status" value="1"/>
</dbReference>
<dbReference type="InterPro" id="IPR052215">
    <property type="entry name" value="Plant_ABCG"/>
</dbReference>
<dbReference type="Pfam" id="PF01061">
    <property type="entry name" value="ABC2_membrane"/>
    <property type="match status" value="1"/>
</dbReference>
<reference evidence="11" key="1">
    <citation type="journal article" date="2020" name="Stud. Mycol.">
        <title>101 Dothideomycetes genomes: a test case for predicting lifestyles and emergence of pathogens.</title>
        <authorList>
            <person name="Haridas S."/>
            <person name="Albert R."/>
            <person name="Binder M."/>
            <person name="Bloem J."/>
            <person name="Labutti K."/>
            <person name="Salamov A."/>
            <person name="Andreopoulos B."/>
            <person name="Baker S."/>
            <person name="Barry K."/>
            <person name="Bills G."/>
            <person name="Bluhm B."/>
            <person name="Cannon C."/>
            <person name="Castanera R."/>
            <person name="Culley D."/>
            <person name="Daum C."/>
            <person name="Ezra D."/>
            <person name="Gonzalez J."/>
            <person name="Henrissat B."/>
            <person name="Kuo A."/>
            <person name="Liang C."/>
            <person name="Lipzen A."/>
            <person name="Lutzoni F."/>
            <person name="Magnuson J."/>
            <person name="Mondo S."/>
            <person name="Nolan M."/>
            <person name="Ohm R."/>
            <person name="Pangilinan J."/>
            <person name="Park H.-J."/>
            <person name="Ramirez L."/>
            <person name="Alfaro M."/>
            <person name="Sun H."/>
            <person name="Tritt A."/>
            <person name="Yoshinaga Y."/>
            <person name="Zwiers L.-H."/>
            <person name="Turgeon B."/>
            <person name="Goodwin S."/>
            <person name="Spatafora J."/>
            <person name="Crous P."/>
            <person name="Grigoriev I."/>
        </authorList>
    </citation>
    <scope>NUCLEOTIDE SEQUENCE</scope>
    <source>
        <strain evidence="11">CBS 122367</strain>
    </source>
</reference>
<evidence type="ECO:0000256" key="1">
    <source>
        <dbReference type="ARBA" id="ARBA00004141"/>
    </source>
</evidence>
<comment type="similarity">
    <text evidence="2">Belongs to the ABC transporter superfamily. ABCG family. Eye pigment precursor importer (TC 3.A.1.204) subfamily.</text>
</comment>
<keyword evidence="3" id="KW-0813">Transport</keyword>
<name>A0A6G1IZZ0_9PLEO</name>
<gene>
    <name evidence="11" type="ORF">K458DRAFT_368043</name>
</gene>
<dbReference type="GO" id="GO:0140359">
    <property type="term" value="F:ABC-type transporter activity"/>
    <property type="evidence" value="ECO:0007669"/>
    <property type="project" value="InterPro"/>
</dbReference>
<feature type="transmembrane region" description="Helical" evidence="9">
    <location>
        <begin position="507"/>
        <end position="529"/>
    </location>
</feature>
<dbReference type="PROSITE" id="PS50893">
    <property type="entry name" value="ABC_TRANSPORTER_2"/>
    <property type="match status" value="1"/>
</dbReference>
<evidence type="ECO:0000259" key="10">
    <source>
        <dbReference type="PROSITE" id="PS50893"/>
    </source>
</evidence>
<dbReference type="SUPFAM" id="SSF52540">
    <property type="entry name" value="P-loop containing nucleoside triphosphate hydrolases"/>
    <property type="match status" value="1"/>
</dbReference>
<feature type="transmembrane region" description="Helical" evidence="9">
    <location>
        <begin position="425"/>
        <end position="446"/>
    </location>
</feature>
<dbReference type="InterPro" id="IPR027417">
    <property type="entry name" value="P-loop_NTPase"/>
</dbReference>
<dbReference type="GO" id="GO:0005524">
    <property type="term" value="F:ATP binding"/>
    <property type="evidence" value="ECO:0007669"/>
    <property type="project" value="UniProtKB-KW"/>
</dbReference>
<feature type="domain" description="ABC transporter" evidence="10">
    <location>
        <begin position="56"/>
        <end position="299"/>
    </location>
</feature>
<sequence length="655" mass="72909">MASSSNEQPPYFAPILNSEASAAEKHHSYEPDLELNHVQSSHLVNDIVRCFAWDSLKVEVKDRATKKPLSILSDSKGIIHGGEMLAIMGPSGSGKTTLLNAIAHRTAAAGATTTGDILANGKKISWQNLRQLSSYVEQEDALIGSLTVRETMQFAAGLALSSSTSKAERMRRVDDLIANFGLQEQKHTIVGTPIKKGLSGGQKKRLSVASRLVTDPKILFLDEPTSGLDSTLSFEVINYIKDIAKRHNLIVIASIHQPSSSTFKLFDKVALLSKGRSCYFGLLSDAHGYFSSIGYEMPPETNAAEFYLDLINTDLAKEGDEIFARVQDITQKWADSPLSHRLESEIEKSISAAKTSAHIPDLSKIKSNKPKVWAIPLVLLQRSWIKAYRDIVAYWMRIIMYLGLAILMGTVFLRLSTTQEDIQPYINAIFFGSAFMSFMAVAYVPAFLEDLHTYSKERANGLVGPFAFSVSNFLIGLPFLFIITLLFSIPAYFLINFRQSGTAFIMFVLWLFLDLVAAEALVVLVSVIFPVFVVALALAAFLNGLWMCVDGFLVPMNVLNPFWKYVFHYIDYQAYVFQGMMVNEFKSRTYDCAQTSPGQYHCMYPSDLNVEGKIRGTAILDNFQIGRAEKTWVGIIIGIIAGYRVLAYLVLRLRH</sequence>
<protein>
    <submittedName>
        <fullName evidence="11">Putative ATP-binding cassette transporter</fullName>
    </submittedName>
</protein>
<evidence type="ECO:0000256" key="3">
    <source>
        <dbReference type="ARBA" id="ARBA00022448"/>
    </source>
</evidence>
<evidence type="ECO:0000256" key="5">
    <source>
        <dbReference type="ARBA" id="ARBA00022741"/>
    </source>
</evidence>
<dbReference type="PANTHER" id="PTHR48042:SF11">
    <property type="entry name" value="ABC TRANSPORTER G FAMILY MEMBER 11"/>
    <property type="match status" value="1"/>
</dbReference>
<dbReference type="InterPro" id="IPR043926">
    <property type="entry name" value="ABCG_dom"/>
</dbReference>
<evidence type="ECO:0000256" key="9">
    <source>
        <dbReference type="SAM" id="Phobius"/>
    </source>
</evidence>
<evidence type="ECO:0000256" key="7">
    <source>
        <dbReference type="ARBA" id="ARBA00022989"/>
    </source>
</evidence>
<keyword evidence="12" id="KW-1185">Reference proteome</keyword>
<dbReference type="Gene3D" id="3.40.50.300">
    <property type="entry name" value="P-loop containing nucleotide triphosphate hydrolases"/>
    <property type="match status" value="1"/>
</dbReference>
<dbReference type="EMBL" id="MU005583">
    <property type="protein sequence ID" value="KAF2683698.1"/>
    <property type="molecule type" value="Genomic_DNA"/>
</dbReference>
<dbReference type="OrthoDB" id="66620at2759"/>
<accession>A0A6G1IZZ0</accession>
<dbReference type="AlphaFoldDB" id="A0A6G1IZZ0"/>
<dbReference type="Pfam" id="PF19055">
    <property type="entry name" value="ABC2_membrane_7"/>
    <property type="match status" value="1"/>
</dbReference>
<dbReference type="InterPro" id="IPR003593">
    <property type="entry name" value="AAA+_ATPase"/>
</dbReference>
<keyword evidence="8 9" id="KW-0472">Membrane</keyword>
<evidence type="ECO:0000256" key="2">
    <source>
        <dbReference type="ARBA" id="ARBA00005814"/>
    </source>
</evidence>